<dbReference type="PANTHER" id="PTHR46573:SF1">
    <property type="entry name" value="WD REPEAT, SAM AND U-BOX DOMAIN-CONTAINING PROTEIN 1"/>
    <property type="match status" value="1"/>
</dbReference>
<dbReference type="PROSITE" id="PS51698">
    <property type="entry name" value="U_BOX"/>
    <property type="match status" value="1"/>
</dbReference>
<dbReference type="VEuPathDB" id="VectorBase:CPIJ019534"/>
<reference evidence="2" key="1">
    <citation type="submission" date="2007-03" db="EMBL/GenBank/DDBJ databases">
        <title>Annotation of Culex pipiens quinquefasciatus.</title>
        <authorList>
            <consortium name="The Broad Institute Genome Sequencing Platform"/>
            <person name="Atkinson P.W."/>
            <person name="Hemingway J."/>
            <person name="Christensen B.M."/>
            <person name="Higgs S."/>
            <person name="Kodira C."/>
            <person name="Hannick L."/>
            <person name="Megy K."/>
            <person name="O'Leary S."/>
            <person name="Pearson M."/>
            <person name="Haas B.J."/>
            <person name="Mauceli E."/>
            <person name="Wortman J.R."/>
            <person name="Lee N.H."/>
            <person name="Guigo R."/>
            <person name="Stanke M."/>
            <person name="Alvarado L."/>
            <person name="Amedeo P."/>
            <person name="Antoine C.H."/>
            <person name="Arensburger P."/>
            <person name="Bidwell S.L."/>
            <person name="Crawford M."/>
            <person name="Camaro F."/>
            <person name="Devon K."/>
            <person name="Engels R."/>
            <person name="Hammond M."/>
            <person name="Howarth C."/>
            <person name="Koehrsen M."/>
            <person name="Lawson D."/>
            <person name="Montgomery P."/>
            <person name="Nene V."/>
            <person name="Nusbaum C."/>
            <person name="Puiu D."/>
            <person name="Romero-Severson J."/>
            <person name="Severson D.W."/>
            <person name="Shumway M."/>
            <person name="Sisk P."/>
            <person name="Stolte C."/>
            <person name="Zeng Q."/>
            <person name="Eisenstadt E."/>
            <person name="Fraser-Liggett C."/>
            <person name="Strausberg R."/>
            <person name="Galagan J."/>
            <person name="Birren B."/>
            <person name="Collins F.H."/>
        </authorList>
    </citation>
    <scope>NUCLEOTIDE SEQUENCE [LARGE SCALE GENOMIC DNA]</scope>
    <source>
        <strain evidence="2">JHB</strain>
    </source>
</reference>
<protein>
    <submittedName>
        <fullName evidence="2">Predicted protein</fullName>
    </submittedName>
</protein>
<name>B0XJA7_CULQU</name>
<dbReference type="GO" id="GO:0016567">
    <property type="term" value="P:protein ubiquitination"/>
    <property type="evidence" value="ECO:0007669"/>
    <property type="project" value="InterPro"/>
</dbReference>
<reference evidence="3" key="2">
    <citation type="submission" date="2021-02" db="UniProtKB">
        <authorList>
            <consortium name="EnsemblMetazoa"/>
        </authorList>
    </citation>
    <scope>IDENTIFICATION</scope>
    <source>
        <strain evidence="3">JHB</strain>
    </source>
</reference>
<feature type="domain" description="U-box" evidence="1">
    <location>
        <begin position="1"/>
        <end position="59"/>
    </location>
</feature>
<dbReference type="InterPro" id="IPR052085">
    <property type="entry name" value="WD-SAM-U-box"/>
</dbReference>
<dbReference type="PANTHER" id="PTHR46573">
    <property type="entry name" value="WD REPEAT, SAM AND U-BOX DOMAIN-CONTAINING PROTEIN 1"/>
    <property type="match status" value="1"/>
</dbReference>
<dbReference type="AlphaFoldDB" id="B0XJA7"/>
<gene>
    <name evidence="3" type="primary">6053687</name>
    <name evidence="2" type="ORF">CpipJ_CPIJ019534</name>
</gene>
<proteinExistence type="predicted"/>
<accession>B0XJA7</accession>
<dbReference type="InterPro" id="IPR013083">
    <property type="entry name" value="Znf_RING/FYVE/PHD"/>
</dbReference>
<dbReference type="KEGG" id="cqu:CpipJ_CPIJ019534"/>
<dbReference type="STRING" id="7176.B0XJA7"/>
<keyword evidence="4" id="KW-1185">Reference proteome</keyword>
<evidence type="ECO:0000313" key="4">
    <source>
        <dbReference type="Proteomes" id="UP000002320"/>
    </source>
</evidence>
<dbReference type="Gene3D" id="3.30.40.10">
    <property type="entry name" value="Zinc/RING finger domain, C3HC4 (zinc finger)"/>
    <property type="match status" value="1"/>
</dbReference>
<dbReference type="GO" id="GO:0004842">
    <property type="term" value="F:ubiquitin-protein transferase activity"/>
    <property type="evidence" value="ECO:0007669"/>
    <property type="project" value="InterPro"/>
</dbReference>
<dbReference type="VEuPathDB" id="VectorBase:CQUJHB008336"/>
<sequence length="62" mass="7288">MTQFVRDGFTYERSAIQEWFGREKVVSPMTNAELTTDELVENGKLKQKIEEYIKLLDLDGFE</sequence>
<organism>
    <name type="scientific">Culex quinquefasciatus</name>
    <name type="common">Southern house mosquito</name>
    <name type="synonym">Culex pungens</name>
    <dbReference type="NCBI Taxonomy" id="7176"/>
    <lineage>
        <taxon>Eukaryota</taxon>
        <taxon>Metazoa</taxon>
        <taxon>Ecdysozoa</taxon>
        <taxon>Arthropoda</taxon>
        <taxon>Hexapoda</taxon>
        <taxon>Insecta</taxon>
        <taxon>Pterygota</taxon>
        <taxon>Neoptera</taxon>
        <taxon>Endopterygota</taxon>
        <taxon>Diptera</taxon>
        <taxon>Nematocera</taxon>
        <taxon>Culicoidea</taxon>
        <taxon>Culicidae</taxon>
        <taxon>Culicinae</taxon>
        <taxon>Culicini</taxon>
        <taxon>Culex</taxon>
        <taxon>Culex</taxon>
    </lineage>
</organism>
<dbReference type="HOGENOM" id="CLU_2906269_0_0_1"/>
<dbReference type="InParanoid" id="B0XJA7"/>
<dbReference type="EnsemblMetazoa" id="CPIJ019534-RA">
    <property type="protein sequence ID" value="CPIJ019534-PA"/>
    <property type="gene ID" value="CPIJ019534"/>
</dbReference>
<dbReference type="InterPro" id="IPR003613">
    <property type="entry name" value="Ubox_domain"/>
</dbReference>
<dbReference type="EMBL" id="DS233473">
    <property type="protein sequence ID" value="EDS30144.1"/>
    <property type="molecule type" value="Genomic_DNA"/>
</dbReference>
<dbReference type="SMART" id="SM00504">
    <property type="entry name" value="Ubox"/>
    <property type="match status" value="1"/>
</dbReference>
<dbReference type="Pfam" id="PF04564">
    <property type="entry name" value="U-box"/>
    <property type="match status" value="1"/>
</dbReference>
<dbReference type="OrthoDB" id="10064100at2759"/>
<evidence type="ECO:0000313" key="3">
    <source>
        <dbReference type="EnsemblMetazoa" id="CPIJ019534-PA"/>
    </source>
</evidence>
<dbReference type="SUPFAM" id="SSF57850">
    <property type="entry name" value="RING/U-box"/>
    <property type="match status" value="1"/>
</dbReference>
<evidence type="ECO:0000313" key="2">
    <source>
        <dbReference type="EMBL" id="EDS30144.1"/>
    </source>
</evidence>
<dbReference type="Proteomes" id="UP000002320">
    <property type="component" value="Unassembled WGS sequence"/>
</dbReference>
<evidence type="ECO:0000259" key="1">
    <source>
        <dbReference type="PROSITE" id="PS51698"/>
    </source>
</evidence>